<feature type="domain" description="EGF-like" evidence="12">
    <location>
        <begin position="419"/>
        <end position="460"/>
    </location>
</feature>
<comment type="caution">
    <text evidence="9">Lacks conserved residue(s) required for the propagation of feature annotation.</text>
</comment>
<evidence type="ECO:0000256" key="4">
    <source>
        <dbReference type="ARBA" id="ARBA00022536"/>
    </source>
</evidence>
<feature type="domain" description="EGF-like" evidence="12">
    <location>
        <begin position="1374"/>
        <end position="1415"/>
    </location>
</feature>
<feature type="chain" id="PRO_5035168802" evidence="11">
    <location>
        <begin position="32"/>
        <end position="1929"/>
    </location>
</feature>
<dbReference type="Pfam" id="PF00683">
    <property type="entry name" value="TB"/>
    <property type="match status" value="6"/>
</dbReference>
<dbReference type="FunFam" id="2.10.25.10:FF:000097">
    <property type="entry name" value="Fibrillin 2"/>
    <property type="match status" value="1"/>
</dbReference>
<dbReference type="SMART" id="SM00179">
    <property type="entry name" value="EGF_CA"/>
    <property type="match status" value="27"/>
</dbReference>
<evidence type="ECO:0000259" key="13">
    <source>
        <dbReference type="PROSITE" id="PS51364"/>
    </source>
</evidence>
<dbReference type="Pfam" id="PF07645">
    <property type="entry name" value="EGF_CA"/>
    <property type="match status" value="25"/>
</dbReference>
<dbReference type="FunFam" id="2.10.25.10:FF:000005">
    <property type="entry name" value="Fibrillin 2"/>
    <property type="match status" value="1"/>
</dbReference>
<dbReference type="PANTHER" id="PTHR47333">
    <property type="entry name" value="VON WILLEBRAND FACTOR C AND EGF DOMAIN-CONTAINING PROTEIN"/>
    <property type="match status" value="1"/>
</dbReference>
<dbReference type="Proteomes" id="UP000710432">
    <property type="component" value="Unassembled WGS sequence"/>
</dbReference>
<feature type="domain" description="EGF-like" evidence="12">
    <location>
        <begin position="713"/>
        <end position="753"/>
    </location>
</feature>
<feature type="domain" description="TB" evidence="13">
    <location>
        <begin position="1420"/>
        <end position="1473"/>
    </location>
</feature>
<dbReference type="SUPFAM" id="SSF57184">
    <property type="entry name" value="Growth factor receptor domain"/>
    <property type="match status" value="7"/>
</dbReference>
<dbReference type="FunFam" id="2.10.25.10:FF:000014">
    <property type="entry name" value="Latent-transforming growth factor beta-binding protein 3"/>
    <property type="match status" value="1"/>
</dbReference>
<comment type="caution">
    <text evidence="14">The sequence shown here is derived from an EMBL/GenBank/DDBJ whole genome shotgun (WGS) entry which is preliminary data.</text>
</comment>
<evidence type="ECO:0000313" key="15">
    <source>
        <dbReference type="Proteomes" id="UP000710432"/>
    </source>
</evidence>
<feature type="domain" description="TB" evidence="13">
    <location>
        <begin position="1178"/>
        <end position="1231"/>
    </location>
</feature>
<dbReference type="InterPro" id="IPR000152">
    <property type="entry name" value="EGF-type_Asp/Asn_hydroxyl_site"/>
</dbReference>
<dbReference type="InterPro" id="IPR049883">
    <property type="entry name" value="NOTCH1_EGF-like"/>
</dbReference>
<dbReference type="PROSITE" id="PS00022">
    <property type="entry name" value="EGF_1"/>
    <property type="match status" value="1"/>
</dbReference>
<evidence type="ECO:0000256" key="1">
    <source>
        <dbReference type="ARBA" id="ARBA00004498"/>
    </source>
</evidence>
<dbReference type="SUPFAM" id="SSF57581">
    <property type="entry name" value="TB module/8-cys domain"/>
    <property type="match status" value="6"/>
</dbReference>
<dbReference type="PROSITE" id="PS51364">
    <property type="entry name" value="TB"/>
    <property type="match status" value="6"/>
</dbReference>
<sequence length="1929" mass="207372">MIHLWMSENNYVKSVLFFLSAFTAVCRHACGNGFCSQPNLCTCMDGTLAPSCGVSRASLGCSMSCMNGGSCRGESCLCQEGYTGTVCGQPICVHGCRNGGRCIGPNLCACVYGFMGPQCERDFQMGPCYPHVGPEGCQHQLTGLMCTKALCCATVGHAWGLPCQLCPAQPHPCRRGFTPNVHTGACQDVDECQVISGLCQGGSCLNTVGSFKCRCPAGHQFNIRVAKCEEHQVGTCFSVLVRGQCAAGLTGHYTHRQCCCDKGRCWATGPSPKLCPPRGSGEFLRLCAQRLPLLPAYADLFPGLSEVGSNNLGSALGPAQHNHRGSNGHGHQHSTLSSGNSNSDVRLGLCFLHWNEDDCGIPLPGKYQMDVCCCSVGTSWGAECKVCPEPSSPEFFKLCPQGLGFASQDFLSGRPFYKDVNECQVFPGLCTHGTCRNSVGSFHCSCDKGFALDARERNCVDIDECRLSPDVCGHGSCINTPGSFECDCFPGFTSGSLLMKNCVDVDECARGPLLCQRGTCINTEGSYECHCPPGHELKAQGTACEDIDECTTSDSLCPHGQCINVIGAFHCSCHTGFQSTPDGPGCVDVDECEDNLGICGEGQCTNVPGSYHCICYDGFSVSPDMKICVDVNECDMNPHLCLHGNCENTKGSFTCHCQLGYAIRKGAPGCSDVDECEFKKHNCDRHASCLNIPGSFFCRCYPGWTGDGFKCHDLDECAIQQHRCAPEADCLNTLGSYHCTCQPGFVGDGLFCEDKDECMENVGLCDNGQCLNVAGGYHCECDIGFNPTKNQRACWDVDECALGNLCMFGNCENLPGMFRCICEDGYELDKTGSNCTDVDECANPVNCVNGLCVNTPGSYLCNCPQDFQLTPSGTGCVDTQTVICFLDVQDQDDGGISCSAEIGVGVSRASCCCSLGRAWGNPCKLCPTGNTSEYRTLCPGGKGFQPNPITLILEDINECQELPRLCQGGNCTNAFGTFQCECPPGYSLSEDTRTCEDIGECSTHPDICSPGPGYSLGNYTCICPAEFLQVSSGNNCVCRKCDDLGLRGGRVVVAMGRTAKALRALEGAERAIFERRNRVHLHIFDVLMMWEYIDECLSLPGTCLPGTCQNLKGSFQCICPPGFQVQSGHCIDTDECLEEPSLCFLGTCANSPGTFRCLCPSGFVLSDSGHYCFDIRQSFCFTRFEAGKCSMPKAFNTTKTQCCCSKNPAEGWGEPCERCPQKDSVTFQELCPFGHGAVPGPDGSRKDVNECSENPGICSDGPCVNTDGSFHCKCPFGYSLDVTSISCVDIDECSLNPLLCAFRCHNTEGSYLCTCPAGYTLRKDGAMCQDVDECADGSPDCHTRGMLCKNLIGTYACICPPGMQLQPSGEDCTDEDECQSQSSLCAHGRCINTVGSFQCHCDEGFHPSPTLTECHDTRRGLCFSEVLQVMCQSWSSSGEAVPRVECCCGGGRGWGPHCELCPLPGTSAYRKLCPHGKGYSMEGQDVDECHMFADLCHHGECINSIGSFHCDCQAGYTPDATATACMDVDECSRDPKPCAFLCKNTEGSFLCTCPRGYLLEEDLRSCKDLDECTSRQHNCQFVCVNTIGTFTCSCPPGFMQHHQACFDNDECLAQPGLCGTRGHCQNIPGSFRCECNRGFVLDSSGHSCEGEVAYVNECDRPHRCQFGCQNELGGYRCNCPQGFTQHSQWAQCVDEDECALSPMACGSASCYNTLGSFYCVCPSGFSFNQDLGGCQDVDECAEQGSPCSYGCANTPGGFLCGCPQGYFRAGQGHCISSPGFSSGSQATPDEEESLSPEACYECKINGLSPRDRPRRSTHGDHQVSLDTLDAEVPLTLSLNISHLGQVKHILEFRPALQSLVGQIRYVIARGNNQGFFRMSHLAGVSSLQVGPGKPRPGKYQLEVVSIAGAQGQAGPASQALRLTVQVQLL</sequence>
<feature type="compositionally biased region" description="Basic residues" evidence="10">
    <location>
        <begin position="321"/>
        <end position="332"/>
    </location>
</feature>
<dbReference type="PROSITE" id="PS01186">
    <property type="entry name" value="EGF_2"/>
    <property type="match status" value="17"/>
</dbReference>
<dbReference type="PROSITE" id="PS01187">
    <property type="entry name" value="EGF_CA"/>
    <property type="match status" value="10"/>
</dbReference>
<dbReference type="InterPro" id="IPR036773">
    <property type="entry name" value="TB_dom_sf"/>
</dbReference>
<feature type="domain" description="EGF-like" evidence="12">
    <location>
        <begin position="630"/>
        <end position="671"/>
    </location>
</feature>
<dbReference type="InterPro" id="IPR017878">
    <property type="entry name" value="TB_dom"/>
</dbReference>
<reference evidence="14" key="1">
    <citation type="submission" date="2020-03" db="EMBL/GenBank/DDBJ databases">
        <title>Studies in the Genomics of Life Span.</title>
        <authorList>
            <person name="Glass D."/>
        </authorList>
    </citation>
    <scope>NUCLEOTIDE SEQUENCE</scope>
    <source>
        <strain evidence="14">LTLLF</strain>
        <tissue evidence="14">Muscle</tissue>
    </source>
</reference>
<feature type="domain" description="EGF-like" evidence="12">
    <location>
        <begin position="88"/>
        <end position="120"/>
    </location>
</feature>
<evidence type="ECO:0000256" key="3">
    <source>
        <dbReference type="ARBA" id="ARBA00022530"/>
    </source>
</evidence>
<dbReference type="GO" id="GO:0035583">
    <property type="term" value="P:sequestering of TGFbeta in extracellular matrix"/>
    <property type="evidence" value="ECO:0007669"/>
    <property type="project" value="UniProtKB-ARBA"/>
</dbReference>
<dbReference type="SUPFAM" id="SSF57196">
    <property type="entry name" value="EGF/Laminin"/>
    <property type="match status" value="4"/>
</dbReference>
<feature type="domain" description="EGF-like" evidence="12">
    <location>
        <begin position="1485"/>
        <end position="1522"/>
    </location>
</feature>
<keyword evidence="6" id="KW-0677">Repeat</keyword>
<feature type="domain" description="TB" evidence="13">
    <location>
        <begin position="126"/>
        <end position="169"/>
    </location>
</feature>
<feature type="domain" description="EGF-like" evidence="12">
    <location>
        <begin position="1568"/>
        <end position="1604"/>
    </location>
</feature>
<feature type="domain" description="EGF-like" evidence="12">
    <location>
        <begin position="672"/>
        <end position="712"/>
    </location>
</feature>
<feature type="disulfide bond" evidence="9">
    <location>
        <begin position="92"/>
        <end position="102"/>
    </location>
</feature>
<feature type="domain" description="EGF-like" evidence="12">
    <location>
        <begin position="754"/>
        <end position="791"/>
    </location>
</feature>
<dbReference type="Pfam" id="PF12947">
    <property type="entry name" value="EGF_3"/>
    <property type="match status" value="1"/>
</dbReference>
<dbReference type="PIRSF" id="PIRSF036312">
    <property type="entry name" value="Fibrillin"/>
    <property type="match status" value="1"/>
</dbReference>
<evidence type="ECO:0000259" key="12">
    <source>
        <dbReference type="PROSITE" id="PS50026"/>
    </source>
</evidence>
<feature type="region of interest" description="Disordered" evidence="10">
    <location>
        <begin position="315"/>
        <end position="340"/>
    </location>
</feature>
<dbReference type="PROSITE" id="PS00010">
    <property type="entry name" value="ASX_HYDROXYL"/>
    <property type="match status" value="24"/>
</dbReference>
<dbReference type="GO" id="GO:0005576">
    <property type="term" value="C:extracellular region"/>
    <property type="evidence" value="ECO:0007669"/>
    <property type="project" value="GOC"/>
</dbReference>
<protein>
    <submittedName>
        <fullName evidence="14">Fibrillin-3</fullName>
    </submittedName>
</protein>
<feature type="disulfide bond" evidence="9">
    <location>
        <begin position="110"/>
        <end position="119"/>
    </location>
</feature>
<keyword evidence="7 9" id="KW-1015">Disulfide bond</keyword>
<keyword evidence="8" id="KW-0325">Glycoprotein</keyword>
<dbReference type="FunFam" id="2.10.25.10:FF:000023">
    <property type="entry name" value="Fibrillin 2"/>
    <property type="match status" value="3"/>
</dbReference>
<evidence type="ECO:0000256" key="11">
    <source>
        <dbReference type="SAM" id="SignalP"/>
    </source>
</evidence>
<dbReference type="InterPro" id="IPR009030">
    <property type="entry name" value="Growth_fac_rcpt_cys_sf"/>
</dbReference>
<keyword evidence="3" id="KW-0272">Extracellular matrix</keyword>
<feature type="domain" description="TB" evidence="13">
    <location>
        <begin position="234"/>
        <end position="287"/>
    </location>
</feature>
<dbReference type="PANTHER" id="PTHR47333:SF5">
    <property type="entry name" value="FIBRILLIN-3"/>
    <property type="match status" value="1"/>
</dbReference>
<proteinExistence type="predicted"/>
<dbReference type="FunFam" id="3.90.290.10:FF:000010">
    <property type="entry name" value="Fibrillin 2"/>
    <property type="match status" value="1"/>
</dbReference>
<evidence type="ECO:0000313" key="14">
    <source>
        <dbReference type="EMBL" id="KAH0507693.1"/>
    </source>
</evidence>
<dbReference type="InterPro" id="IPR018097">
    <property type="entry name" value="EGF_Ca-bd_CS"/>
</dbReference>
<evidence type="ECO:0000256" key="10">
    <source>
        <dbReference type="SAM" id="MobiDB-lite"/>
    </source>
</evidence>
<dbReference type="Gene3D" id="2.10.25.10">
    <property type="entry name" value="Laminin"/>
    <property type="match status" value="28"/>
</dbReference>
<dbReference type="FunFam" id="3.90.290.10:FF:000011">
    <property type="entry name" value="Fibrillin 2"/>
    <property type="match status" value="1"/>
</dbReference>
<dbReference type="InterPro" id="IPR049388">
    <property type="entry name" value="FBN_EGF_N"/>
</dbReference>
<dbReference type="FunFam" id="2.10.25.10:FF:000071">
    <property type="entry name" value="Fibrillin 2"/>
    <property type="match status" value="1"/>
</dbReference>
<feature type="signal peptide" evidence="11">
    <location>
        <begin position="1"/>
        <end position="31"/>
    </location>
</feature>
<evidence type="ECO:0000256" key="6">
    <source>
        <dbReference type="ARBA" id="ARBA00022737"/>
    </source>
</evidence>
<dbReference type="InterPro" id="IPR024731">
    <property type="entry name" value="NELL2-like_EGF"/>
</dbReference>
<feature type="domain" description="EGF-like" evidence="12">
    <location>
        <begin position="1330"/>
        <end position="1373"/>
    </location>
</feature>
<feature type="domain" description="EGF-like" evidence="12">
    <location>
        <begin position="837"/>
        <end position="877"/>
    </location>
</feature>
<feature type="domain" description="EGF-like" evidence="12">
    <location>
        <begin position="588"/>
        <end position="629"/>
    </location>
</feature>
<feature type="domain" description="EGF-like" evidence="12">
    <location>
        <begin position="188"/>
        <end position="229"/>
    </location>
</feature>
<feature type="domain" description="EGF-like" evidence="12">
    <location>
        <begin position="1132"/>
        <end position="1169"/>
    </location>
</feature>
<gene>
    <name evidence="14" type="ORF">LTLLF_167275</name>
</gene>
<dbReference type="FunFam" id="2.10.25.10:FF:000038">
    <property type="entry name" value="Fibrillin 2"/>
    <property type="match status" value="2"/>
</dbReference>
<dbReference type="CDD" id="cd00054">
    <property type="entry name" value="EGF_CA"/>
    <property type="match status" value="17"/>
</dbReference>
<dbReference type="FunFam" id="3.90.290.10:FF:000008">
    <property type="entry name" value="Fibrillin 3"/>
    <property type="match status" value="1"/>
</dbReference>
<dbReference type="FunFam" id="2.10.25.10:FF:000087">
    <property type="entry name" value="Fibrillin 2"/>
    <property type="match status" value="1"/>
</dbReference>
<feature type="domain" description="EGF-like" evidence="12">
    <location>
        <begin position="1607"/>
        <end position="1649"/>
    </location>
</feature>
<dbReference type="PROSITE" id="PS50026">
    <property type="entry name" value="EGF_3"/>
    <property type="match status" value="23"/>
</dbReference>
<dbReference type="GO" id="GO:0048513">
    <property type="term" value="P:animal organ development"/>
    <property type="evidence" value="ECO:0007669"/>
    <property type="project" value="UniProtKB-ARBA"/>
</dbReference>
<dbReference type="Pfam" id="PF21364">
    <property type="entry name" value="EGF_FBN_1st"/>
    <property type="match status" value="1"/>
</dbReference>
<feature type="domain" description="TB" evidence="13">
    <location>
        <begin position="882"/>
        <end position="938"/>
    </location>
</feature>
<feature type="domain" description="EGF-like" evidence="12">
    <location>
        <begin position="1092"/>
        <end position="1131"/>
    </location>
</feature>
<dbReference type="FunFam" id="2.10.25.10:FF:000010">
    <property type="entry name" value="Pro-epidermal growth factor"/>
    <property type="match status" value="2"/>
</dbReference>
<keyword evidence="2" id="KW-0964">Secreted</keyword>
<keyword evidence="5 11" id="KW-0732">Signal</keyword>
<feature type="domain" description="EGF-like" evidence="12">
    <location>
        <begin position="955"/>
        <end position="996"/>
    </location>
</feature>
<feature type="domain" description="EGF-like" evidence="12">
    <location>
        <begin position="546"/>
        <end position="587"/>
    </location>
</feature>
<dbReference type="EMBL" id="JAATJU010023432">
    <property type="protein sequence ID" value="KAH0507693.1"/>
    <property type="molecule type" value="Genomic_DNA"/>
</dbReference>
<feature type="domain" description="EGF-like" evidence="12">
    <location>
        <begin position="1289"/>
        <end position="1329"/>
    </location>
</feature>
<dbReference type="SMART" id="SM00181">
    <property type="entry name" value="EGF"/>
    <property type="match status" value="30"/>
</dbReference>
<comment type="subcellular location">
    <subcellularLocation>
        <location evidence="1">Secreted</location>
        <location evidence="1">Extracellular space</location>
        <location evidence="1">Extracellular matrix</location>
    </subcellularLocation>
</comment>
<feature type="domain" description="EGF-like" evidence="12">
    <location>
        <begin position="461"/>
        <end position="503"/>
    </location>
</feature>
<keyword evidence="4 9" id="KW-0245">EGF-like domain</keyword>
<dbReference type="GO" id="GO:0071944">
    <property type="term" value="C:cell periphery"/>
    <property type="evidence" value="ECO:0007669"/>
    <property type="project" value="UniProtKB-ARBA"/>
</dbReference>
<evidence type="ECO:0000256" key="8">
    <source>
        <dbReference type="ARBA" id="ARBA00023180"/>
    </source>
</evidence>
<evidence type="ECO:0000256" key="2">
    <source>
        <dbReference type="ARBA" id="ARBA00022525"/>
    </source>
</evidence>
<feature type="domain" description="EGF-like" evidence="12">
    <location>
        <begin position="1247"/>
        <end position="1284"/>
    </location>
</feature>
<feature type="domain" description="EGF-like" evidence="12">
    <location>
        <begin position="796"/>
        <end position="836"/>
    </location>
</feature>
<accession>A0A8J6GDB9</accession>
<evidence type="ECO:0000256" key="9">
    <source>
        <dbReference type="PROSITE-ProRule" id="PRU00076"/>
    </source>
</evidence>
<dbReference type="InterPro" id="IPR052080">
    <property type="entry name" value="vWF_C/EGF_Fibrillin"/>
</dbReference>
<dbReference type="FunFam" id="2.10.25.10:FF:000058">
    <property type="entry name" value="Fibrillin 2"/>
    <property type="match status" value="1"/>
</dbReference>
<evidence type="ECO:0000256" key="5">
    <source>
        <dbReference type="ARBA" id="ARBA00022729"/>
    </source>
</evidence>
<organism evidence="14 15">
    <name type="scientific">Microtus ochrogaster</name>
    <name type="common">Prairie vole</name>
    <dbReference type="NCBI Taxonomy" id="79684"/>
    <lineage>
        <taxon>Eukaryota</taxon>
        <taxon>Metazoa</taxon>
        <taxon>Chordata</taxon>
        <taxon>Craniata</taxon>
        <taxon>Vertebrata</taxon>
        <taxon>Euteleostomi</taxon>
        <taxon>Mammalia</taxon>
        <taxon>Eutheria</taxon>
        <taxon>Euarchontoglires</taxon>
        <taxon>Glires</taxon>
        <taxon>Rodentia</taxon>
        <taxon>Myomorpha</taxon>
        <taxon>Muroidea</taxon>
        <taxon>Cricetidae</taxon>
        <taxon>Arvicolinae</taxon>
        <taxon>Microtus</taxon>
    </lineage>
</organism>
<evidence type="ECO:0000256" key="7">
    <source>
        <dbReference type="ARBA" id="ARBA00023157"/>
    </source>
</evidence>
<dbReference type="Gene3D" id="3.90.290.10">
    <property type="entry name" value="TGF-beta binding (TB) domain"/>
    <property type="match status" value="6"/>
</dbReference>
<feature type="domain" description="TB" evidence="13">
    <location>
        <begin position="348"/>
        <end position="399"/>
    </location>
</feature>
<dbReference type="FunFam" id="2.10.25.10:FF:000003">
    <property type="entry name" value="fibrillin-1 isoform X1"/>
    <property type="match status" value="11"/>
</dbReference>
<dbReference type="InterPro" id="IPR001881">
    <property type="entry name" value="EGF-like_Ca-bd_dom"/>
</dbReference>
<dbReference type="FunFam" id="2.10.25.10:FF:000002">
    <property type="entry name" value="Latent-transforming growth factor beta-binding protein 3"/>
    <property type="match status" value="1"/>
</dbReference>
<dbReference type="InterPro" id="IPR000742">
    <property type="entry name" value="EGF"/>
</dbReference>
<feature type="domain" description="EGF-like" evidence="12">
    <location>
        <begin position="504"/>
        <end position="545"/>
    </location>
</feature>
<dbReference type="GO" id="GO:0005509">
    <property type="term" value="F:calcium ion binding"/>
    <property type="evidence" value="ECO:0007669"/>
    <property type="project" value="InterPro"/>
</dbReference>
<name>A0A8J6GDB9_MICOH</name>